<dbReference type="InterPro" id="IPR003593">
    <property type="entry name" value="AAA+_ATPase"/>
</dbReference>
<accession>A0A4R5MAU1</accession>
<dbReference type="InterPro" id="IPR017871">
    <property type="entry name" value="ABC_transporter-like_CS"/>
</dbReference>
<feature type="domain" description="ABC transporter" evidence="9">
    <location>
        <begin position="2"/>
        <end position="246"/>
    </location>
</feature>
<keyword evidence="2" id="KW-0997">Cell inner membrane</keyword>
<evidence type="ECO:0000313" key="11">
    <source>
        <dbReference type="Proteomes" id="UP000295722"/>
    </source>
</evidence>
<dbReference type="InterPro" id="IPR027417">
    <property type="entry name" value="P-loop_NTPase"/>
</dbReference>
<dbReference type="Pfam" id="PF00005">
    <property type="entry name" value="ABC_tran"/>
    <property type="match status" value="2"/>
</dbReference>
<dbReference type="SMART" id="SM00382">
    <property type="entry name" value="AAA"/>
    <property type="match status" value="2"/>
</dbReference>
<evidence type="ECO:0000256" key="7">
    <source>
        <dbReference type="ARBA" id="ARBA00069073"/>
    </source>
</evidence>
<dbReference type="GO" id="GO:0005524">
    <property type="term" value="F:ATP binding"/>
    <property type="evidence" value="ECO:0007669"/>
    <property type="project" value="UniProtKB-KW"/>
</dbReference>
<keyword evidence="5 10" id="KW-0067">ATP-binding</keyword>
<evidence type="ECO:0000313" key="10">
    <source>
        <dbReference type="EMBL" id="TDG23587.1"/>
    </source>
</evidence>
<comment type="similarity">
    <text evidence="6">Belongs to the ABC transporter superfamily. ABCF family. YheS subfamily.</text>
</comment>
<keyword evidence="11" id="KW-1185">Reference proteome</keyword>
<dbReference type="PROSITE" id="PS00211">
    <property type="entry name" value="ABC_TRANSPORTER_1"/>
    <property type="match status" value="2"/>
</dbReference>
<name>A0A4R5MAU1_9BURK</name>
<gene>
    <name evidence="10" type="ORF">EYW47_12630</name>
</gene>
<evidence type="ECO:0000256" key="1">
    <source>
        <dbReference type="ARBA" id="ARBA00022475"/>
    </source>
</evidence>
<dbReference type="SUPFAM" id="SSF52540">
    <property type="entry name" value="P-loop containing nucleoside triphosphate hydrolases"/>
    <property type="match status" value="2"/>
</dbReference>
<dbReference type="InterPro" id="IPR032781">
    <property type="entry name" value="ABC_tran_Xtn"/>
</dbReference>
<dbReference type="InterPro" id="IPR050611">
    <property type="entry name" value="ABCF"/>
</dbReference>
<evidence type="ECO:0000256" key="8">
    <source>
        <dbReference type="SAM" id="Coils"/>
    </source>
</evidence>
<keyword evidence="1" id="KW-1003">Cell membrane</keyword>
<evidence type="ECO:0000256" key="4">
    <source>
        <dbReference type="ARBA" id="ARBA00022741"/>
    </source>
</evidence>
<evidence type="ECO:0000256" key="3">
    <source>
        <dbReference type="ARBA" id="ARBA00022737"/>
    </source>
</evidence>
<dbReference type="GO" id="GO:0016887">
    <property type="term" value="F:ATP hydrolysis activity"/>
    <property type="evidence" value="ECO:0007669"/>
    <property type="project" value="InterPro"/>
</dbReference>
<dbReference type="OrthoDB" id="9762051at2"/>
<protein>
    <recommendedName>
        <fullName evidence="7">Probable ATP-binding protein YheS</fullName>
    </recommendedName>
</protein>
<keyword evidence="4" id="KW-0547">Nucleotide-binding</keyword>
<reference evidence="10 11" key="1">
    <citation type="submission" date="2019-03" db="EMBL/GenBank/DDBJ databases">
        <title>Paraburkholderia sp. 4M-K11, isolated from subtropical forest soil.</title>
        <authorList>
            <person name="Gao Z.-H."/>
            <person name="Qiu L.-H."/>
        </authorList>
    </citation>
    <scope>NUCLEOTIDE SEQUENCE [LARGE SCALE GENOMIC DNA]</scope>
    <source>
        <strain evidence="10 11">4M-K11</strain>
    </source>
</reference>
<keyword evidence="8" id="KW-0175">Coiled coil</keyword>
<dbReference type="PROSITE" id="PS50893">
    <property type="entry name" value="ABC_TRANSPORTER_2"/>
    <property type="match status" value="2"/>
</dbReference>
<dbReference type="Pfam" id="PF12848">
    <property type="entry name" value="ABC_tran_Xtn"/>
    <property type="match status" value="1"/>
</dbReference>
<dbReference type="PANTHER" id="PTHR19211:SF14">
    <property type="entry name" value="ATP-BINDING CASSETTE SUB-FAMILY F MEMBER 1"/>
    <property type="match status" value="1"/>
</dbReference>
<evidence type="ECO:0000259" key="9">
    <source>
        <dbReference type="PROSITE" id="PS50893"/>
    </source>
</evidence>
<dbReference type="RefSeq" id="WP_133195192.1">
    <property type="nucleotide sequence ID" value="NZ_JBHUCW010000006.1"/>
</dbReference>
<evidence type="ECO:0000256" key="6">
    <source>
        <dbReference type="ARBA" id="ARBA00061571"/>
    </source>
</evidence>
<dbReference type="FunFam" id="3.40.50.300:FF:000011">
    <property type="entry name" value="Putative ABC transporter ATP-binding component"/>
    <property type="match status" value="1"/>
</dbReference>
<dbReference type="InterPro" id="IPR003439">
    <property type="entry name" value="ABC_transporter-like_ATP-bd"/>
</dbReference>
<dbReference type="EMBL" id="SMRP01000005">
    <property type="protein sequence ID" value="TDG23587.1"/>
    <property type="molecule type" value="Genomic_DNA"/>
</dbReference>
<organism evidence="10 11">
    <name type="scientific">Paraburkholderia silviterrae</name>
    <dbReference type="NCBI Taxonomy" id="2528715"/>
    <lineage>
        <taxon>Bacteria</taxon>
        <taxon>Pseudomonadati</taxon>
        <taxon>Pseudomonadota</taxon>
        <taxon>Betaproteobacteria</taxon>
        <taxon>Burkholderiales</taxon>
        <taxon>Burkholderiaceae</taxon>
        <taxon>Paraburkholderia</taxon>
    </lineage>
</organism>
<dbReference type="CDD" id="cd03221">
    <property type="entry name" value="ABCF_EF-3"/>
    <property type="match status" value="2"/>
</dbReference>
<keyword evidence="2" id="KW-0472">Membrane</keyword>
<dbReference type="GO" id="GO:0003677">
    <property type="term" value="F:DNA binding"/>
    <property type="evidence" value="ECO:0007669"/>
    <property type="project" value="InterPro"/>
</dbReference>
<dbReference type="Gene3D" id="3.40.50.300">
    <property type="entry name" value="P-loop containing nucleotide triphosphate hydrolases"/>
    <property type="match status" value="2"/>
</dbReference>
<proteinExistence type="inferred from homology"/>
<keyword evidence="3" id="KW-0677">Repeat</keyword>
<feature type="coiled-coil region" evidence="8">
    <location>
        <begin position="576"/>
        <end position="638"/>
    </location>
</feature>
<dbReference type="InterPro" id="IPR032524">
    <property type="entry name" value="ABC_tran_C"/>
</dbReference>
<sequence>MIRFNQFSLARGTKPLFDQTSFTLNPGEKAGLIGANGAGKSTLFAVLRGELHADAGDFSMPPSWQIAHVAQETPAVERSALEYTLDGDAALREIEARIASASAAHDGAAEAEAHAAFADADGYTAPARAEALLLGLGFTMEQTQQPVASFSGGWRMRLNLAQALMCRSDLLLLDEPTNHLDLDAIVWLEDWLHRYPGTLVVISHDREFLDSVCNVTLHLENQQVKRYGGNYSQFEILRAQQLALQQSAYEKQQKTVAHLQSFIDRFKAKATKARQAQSRVKALEKMELIAPAHASSPFTFEFRAPNSAPNPMLVMDGVRCGYRADDGVETPIVEGVSLSIQNGQRIGLLGANGQGKSTLIKTLAATLGPLSGELRTGKGLQIGYFAQHQLETLRPDDTPLQHLARLAPDTREQELRDFLGGFNFPGEMATAPIAPFSGGEKARLALALIIWQKPNLLLLDEPTNHLDLETRHALTMALAQFEGTLILVSHDRHLLRATTDQFMLVARHRLQPFDGDLDDYRDWLLQHAAEQRAALKSAALGTANALDGTSAGDAGVNRKELRRQEAETRQRLSHLKKPLQAKIGKIEKEMDALNAEKGTLDTFVADPASYEPAQKTRLTEAIRRQAEVQARLETLEAEWLDAHEELEQIG</sequence>
<dbReference type="FunFam" id="3.40.50.300:FF:002053">
    <property type="entry name" value="ABC transporter ATP-binding protein"/>
    <property type="match status" value="1"/>
</dbReference>
<evidence type="ECO:0000256" key="5">
    <source>
        <dbReference type="ARBA" id="ARBA00022840"/>
    </source>
</evidence>
<dbReference type="Pfam" id="PF16326">
    <property type="entry name" value="ABC_tran_CTD"/>
    <property type="match status" value="1"/>
</dbReference>
<feature type="domain" description="ABC transporter" evidence="9">
    <location>
        <begin position="312"/>
        <end position="532"/>
    </location>
</feature>
<dbReference type="AlphaFoldDB" id="A0A4R5MAU1"/>
<dbReference type="Proteomes" id="UP000295722">
    <property type="component" value="Unassembled WGS sequence"/>
</dbReference>
<evidence type="ECO:0000256" key="2">
    <source>
        <dbReference type="ARBA" id="ARBA00022519"/>
    </source>
</evidence>
<comment type="caution">
    <text evidence="10">The sequence shown here is derived from an EMBL/GenBank/DDBJ whole genome shotgun (WGS) entry which is preliminary data.</text>
</comment>
<dbReference type="PANTHER" id="PTHR19211">
    <property type="entry name" value="ATP-BINDING TRANSPORT PROTEIN-RELATED"/>
    <property type="match status" value="1"/>
</dbReference>